<gene>
    <name evidence="3" type="ORF">VFPPC_15185</name>
</gene>
<dbReference type="EMBL" id="LSBJ02000001">
    <property type="protein sequence ID" value="OAQ72725.1"/>
    <property type="molecule type" value="Genomic_DNA"/>
</dbReference>
<proteinExistence type="predicted"/>
<dbReference type="KEGG" id="pchm:VFPPC_15185"/>
<feature type="coiled-coil region" evidence="2">
    <location>
        <begin position="1"/>
        <end position="116"/>
    </location>
</feature>
<keyword evidence="4" id="KW-1185">Reference proteome</keyword>
<keyword evidence="1 2" id="KW-0175">Coiled coil</keyword>
<name>A0A179G4G7_METCM</name>
<dbReference type="GeneID" id="28856932"/>
<evidence type="ECO:0000256" key="2">
    <source>
        <dbReference type="SAM" id="Coils"/>
    </source>
</evidence>
<dbReference type="Gene3D" id="1.10.287.1490">
    <property type="match status" value="1"/>
</dbReference>
<dbReference type="Pfam" id="PF00261">
    <property type="entry name" value="Tropomyosin"/>
    <property type="match status" value="1"/>
</dbReference>
<sequence>MDRIKEKINSLTVKLDTATTENEELKETVKKLQAEQLENENEIAALKTRLEKAEPALDAETTEQEKRIQELTEKLSVSSNERDCFERKVRALEEDRDNWEKKYDEMVMKYKEVKTELDEFSRGLEHI</sequence>
<reference evidence="3 4" key="1">
    <citation type="journal article" date="2016" name="PLoS Pathog.">
        <title>Biosynthesis of antibiotic leucinostatins in bio-control fungus Purpureocillium lilacinum and their inhibition on phytophthora revealed by genome mining.</title>
        <authorList>
            <person name="Wang G."/>
            <person name="Liu Z."/>
            <person name="Lin R."/>
            <person name="Li E."/>
            <person name="Mao Z."/>
            <person name="Ling J."/>
            <person name="Yang Y."/>
            <person name="Yin W.B."/>
            <person name="Xie B."/>
        </authorList>
    </citation>
    <scope>NUCLEOTIDE SEQUENCE [LARGE SCALE GENOMIC DNA]</scope>
    <source>
        <strain evidence="3">170</strain>
    </source>
</reference>
<dbReference type="Proteomes" id="UP000078397">
    <property type="component" value="Unassembled WGS sequence"/>
</dbReference>
<accession>A0A179G4G7</accession>
<dbReference type="AlphaFoldDB" id="A0A179G4G7"/>
<dbReference type="STRING" id="1380566.A0A179G4G7"/>
<dbReference type="SUPFAM" id="SSF57997">
    <property type="entry name" value="Tropomyosin"/>
    <property type="match status" value="1"/>
</dbReference>
<dbReference type="RefSeq" id="XP_018148808.1">
    <property type="nucleotide sequence ID" value="XM_018292938.1"/>
</dbReference>
<dbReference type="InterPro" id="IPR000533">
    <property type="entry name" value="Tropomyosin"/>
</dbReference>
<evidence type="ECO:0000256" key="1">
    <source>
        <dbReference type="ARBA" id="ARBA00023054"/>
    </source>
</evidence>
<comment type="caution">
    <text evidence="3">The sequence shown here is derived from an EMBL/GenBank/DDBJ whole genome shotgun (WGS) entry which is preliminary data.</text>
</comment>
<evidence type="ECO:0000313" key="3">
    <source>
        <dbReference type="EMBL" id="OAQ72725.1"/>
    </source>
</evidence>
<evidence type="ECO:0000313" key="4">
    <source>
        <dbReference type="Proteomes" id="UP000078397"/>
    </source>
</evidence>
<protein>
    <submittedName>
        <fullName evidence="3">Tropomyosin like domain-containing protein</fullName>
    </submittedName>
</protein>
<dbReference type="OrthoDB" id="128924at2759"/>
<organism evidence="3 4">
    <name type="scientific">Pochonia chlamydosporia 170</name>
    <dbReference type="NCBI Taxonomy" id="1380566"/>
    <lineage>
        <taxon>Eukaryota</taxon>
        <taxon>Fungi</taxon>
        <taxon>Dikarya</taxon>
        <taxon>Ascomycota</taxon>
        <taxon>Pezizomycotina</taxon>
        <taxon>Sordariomycetes</taxon>
        <taxon>Hypocreomycetidae</taxon>
        <taxon>Hypocreales</taxon>
        <taxon>Clavicipitaceae</taxon>
        <taxon>Pochonia</taxon>
    </lineage>
</organism>